<accession>A0A4Q5M5S2</accession>
<dbReference type="InterPro" id="IPR050312">
    <property type="entry name" value="IolE/XylAMocC-like"/>
</dbReference>
<keyword evidence="3" id="KW-1185">Reference proteome</keyword>
<dbReference type="EMBL" id="SEWF01000001">
    <property type="protein sequence ID" value="RYU97732.1"/>
    <property type="molecule type" value="Genomic_DNA"/>
</dbReference>
<dbReference type="PANTHER" id="PTHR12110:SF41">
    <property type="entry name" value="INOSOSE DEHYDRATASE"/>
    <property type="match status" value="1"/>
</dbReference>
<dbReference type="RefSeq" id="WP_130019076.1">
    <property type="nucleotide sequence ID" value="NZ_SEWF01000001.1"/>
</dbReference>
<proteinExistence type="predicted"/>
<sequence length="285" mass="32296">MKFGMNLLLWGTEINESLFPVLEEIKALGFDGVEVPIFDTDPTHWYKWREKLDELELDRIAVTICGADFNQISPDPAIRKATLERNKLAVDCAMVLGANLLNGPYHSALGQFTGQPATEQEWRWAVDNLRELADYADSFGITLGLEYLNRFESYLVSSSDELIKLVEDIDHPACKIMFDTFHANIEEKSLGDAIRKLSKHLVHVQVSENDRSTVGTGNVNWEDVFKALQEIKYDGWLSVEAFSQKLAVANIWRKMFDSETQLMKDSLSFLKNSLAENPGTPSIPY</sequence>
<dbReference type="Proteomes" id="UP000293162">
    <property type="component" value="Unassembled WGS sequence"/>
</dbReference>
<dbReference type="Gene3D" id="3.20.20.150">
    <property type="entry name" value="Divalent-metal-dependent TIM barrel enzymes"/>
    <property type="match status" value="1"/>
</dbReference>
<name>A0A4Q5M5S2_9BACT</name>
<organism evidence="2 3">
    <name type="scientific">Emticicia agri</name>
    <dbReference type="NCBI Taxonomy" id="2492393"/>
    <lineage>
        <taxon>Bacteria</taxon>
        <taxon>Pseudomonadati</taxon>
        <taxon>Bacteroidota</taxon>
        <taxon>Cytophagia</taxon>
        <taxon>Cytophagales</taxon>
        <taxon>Leadbetterellaceae</taxon>
        <taxon>Emticicia</taxon>
    </lineage>
</organism>
<reference evidence="2 3" key="1">
    <citation type="submission" date="2019-02" db="EMBL/GenBank/DDBJ databases">
        <title>Bacterial novel species Emticicia sp. 17J42-9 isolated from soil.</title>
        <authorList>
            <person name="Jung H.-Y."/>
        </authorList>
    </citation>
    <scope>NUCLEOTIDE SEQUENCE [LARGE SCALE GENOMIC DNA]</scope>
    <source>
        <strain evidence="2 3">17J42-9</strain>
    </source>
</reference>
<dbReference type="OrthoDB" id="9801426at2"/>
<dbReference type="InterPro" id="IPR013022">
    <property type="entry name" value="Xyl_isomerase-like_TIM-brl"/>
</dbReference>
<keyword evidence="2" id="KW-0413">Isomerase</keyword>
<comment type="caution">
    <text evidence="2">The sequence shown here is derived from an EMBL/GenBank/DDBJ whole genome shotgun (WGS) entry which is preliminary data.</text>
</comment>
<dbReference type="PANTHER" id="PTHR12110">
    <property type="entry name" value="HYDROXYPYRUVATE ISOMERASE"/>
    <property type="match status" value="1"/>
</dbReference>
<dbReference type="AlphaFoldDB" id="A0A4Q5M5S2"/>
<feature type="domain" description="Xylose isomerase-like TIM barrel" evidence="1">
    <location>
        <begin position="22"/>
        <end position="272"/>
    </location>
</feature>
<dbReference type="Pfam" id="PF01261">
    <property type="entry name" value="AP_endonuc_2"/>
    <property type="match status" value="1"/>
</dbReference>
<evidence type="ECO:0000313" key="2">
    <source>
        <dbReference type="EMBL" id="RYU97732.1"/>
    </source>
</evidence>
<gene>
    <name evidence="2" type="ORF">EWM59_01005</name>
</gene>
<protein>
    <submittedName>
        <fullName evidence="2">Sugar phosphate isomerase/epimerase</fullName>
    </submittedName>
</protein>
<evidence type="ECO:0000313" key="3">
    <source>
        <dbReference type="Proteomes" id="UP000293162"/>
    </source>
</evidence>
<dbReference type="GO" id="GO:0016853">
    <property type="term" value="F:isomerase activity"/>
    <property type="evidence" value="ECO:0007669"/>
    <property type="project" value="UniProtKB-KW"/>
</dbReference>
<evidence type="ECO:0000259" key="1">
    <source>
        <dbReference type="Pfam" id="PF01261"/>
    </source>
</evidence>
<dbReference type="InterPro" id="IPR036237">
    <property type="entry name" value="Xyl_isomerase-like_sf"/>
</dbReference>
<dbReference type="SUPFAM" id="SSF51658">
    <property type="entry name" value="Xylose isomerase-like"/>
    <property type="match status" value="1"/>
</dbReference>